<gene>
    <name evidence="2" type="ORF">EC847_12815</name>
</gene>
<feature type="chain" id="PRO_5020830292" evidence="1">
    <location>
        <begin position="19"/>
        <end position="116"/>
    </location>
</feature>
<proteinExistence type="predicted"/>
<reference evidence="2 3" key="1">
    <citation type="submission" date="2019-03" db="EMBL/GenBank/DDBJ databases">
        <title>Genomic analyses of the natural microbiome of Caenorhabditis elegans.</title>
        <authorList>
            <person name="Samuel B."/>
        </authorList>
    </citation>
    <scope>NUCLEOTIDE SEQUENCE [LARGE SCALE GENOMIC DNA]</scope>
    <source>
        <strain evidence="2 3">BIGb0156</strain>
    </source>
</reference>
<comment type="caution">
    <text evidence="2">The sequence shown here is derived from an EMBL/GenBank/DDBJ whole genome shotgun (WGS) entry which is preliminary data.</text>
</comment>
<feature type="signal peptide" evidence="1">
    <location>
        <begin position="1"/>
        <end position="18"/>
    </location>
</feature>
<evidence type="ECO:0000313" key="3">
    <source>
        <dbReference type="Proteomes" id="UP000295530"/>
    </source>
</evidence>
<evidence type="ECO:0000256" key="1">
    <source>
        <dbReference type="SAM" id="SignalP"/>
    </source>
</evidence>
<dbReference type="RefSeq" id="WP_133462462.1">
    <property type="nucleotide sequence ID" value="NZ_SNVX01000028.1"/>
</dbReference>
<dbReference type="Pfam" id="PF07424">
    <property type="entry name" value="TrbM"/>
    <property type="match status" value="1"/>
</dbReference>
<sequence>MKKLLIITVLMLPVMGYAADPLYGEFGDMADSASNQHANSDDPCTILFCMAGKAQGGSGGADCDPAVKKFMSIIKKKHGDFSPSRTANARRDKLNECPSADGGLVDKVISKFGRMR</sequence>
<protein>
    <submittedName>
        <fullName evidence="2">TrbM protein</fullName>
    </submittedName>
</protein>
<keyword evidence="1" id="KW-0732">Signal</keyword>
<dbReference type="InterPro" id="IPR009989">
    <property type="entry name" value="TrbM"/>
</dbReference>
<organism evidence="2 3">
    <name type="scientific">Scandinavium goeteborgense</name>
    <dbReference type="NCBI Taxonomy" id="1851514"/>
    <lineage>
        <taxon>Bacteria</taxon>
        <taxon>Pseudomonadati</taxon>
        <taxon>Pseudomonadota</taxon>
        <taxon>Gammaproteobacteria</taxon>
        <taxon>Enterobacterales</taxon>
        <taxon>Enterobacteriaceae</taxon>
        <taxon>Scandinavium</taxon>
    </lineage>
</organism>
<dbReference type="EMBL" id="SNVX01000028">
    <property type="protein sequence ID" value="TDN48064.1"/>
    <property type="molecule type" value="Genomic_DNA"/>
</dbReference>
<dbReference type="OrthoDB" id="6904272at2"/>
<keyword evidence="3" id="KW-1185">Reference proteome</keyword>
<name>A0A4R6DTR5_SCAGO</name>
<evidence type="ECO:0000313" key="2">
    <source>
        <dbReference type="EMBL" id="TDN48064.1"/>
    </source>
</evidence>
<dbReference type="AlphaFoldDB" id="A0A4R6DTR5"/>
<dbReference type="Proteomes" id="UP000295530">
    <property type="component" value="Unassembled WGS sequence"/>
</dbReference>
<accession>A0A4R6DTR5</accession>